<evidence type="ECO:0000256" key="1">
    <source>
        <dbReference type="SAM" id="MobiDB-lite"/>
    </source>
</evidence>
<dbReference type="Pfam" id="PF11951">
    <property type="entry name" value="Fungal_trans_2"/>
    <property type="match status" value="1"/>
</dbReference>
<evidence type="ECO:0000313" key="2">
    <source>
        <dbReference type="EMBL" id="KAH7132329.1"/>
    </source>
</evidence>
<dbReference type="PANTHER" id="PTHR37540:SF5">
    <property type="entry name" value="TRANSCRIPTION FACTOR DOMAIN-CONTAINING PROTEIN"/>
    <property type="match status" value="1"/>
</dbReference>
<name>A0A9P9E820_9PLEO</name>
<feature type="region of interest" description="Disordered" evidence="1">
    <location>
        <begin position="470"/>
        <end position="489"/>
    </location>
</feature>
<dbReference type="InterPro" id="IPR021858">
    <property type="entry name" value="Fun_TF"/>
</dbReference>
<dbReference type="PANTHER" id="PTHR37540">
    <property type="entry name" value="TRANSCRIPTION FACTOR (ACR-2), PUTATIVE-RELATED-RELATED"/>
    <property type="match status" value="1"/>
</dbReference>
<sequence length="489" mass="55093">MAGPSKSRFTFINLSHPDDLKDQNTIDHIRCSAMTNFGRIRRDRRAKSAKNQIVFELKEPEQTPTNVASSSRIGLETHDSFISSPFTTQTSASRLGGNILDNSQSLSSHTRSAGPSVGFHDPLSYQSLLSSSAPYNPQLGSGHLVGKDREQSLQLHDQAMQMPQQHIDDAEQQTTDGVIGNMAGFLTHHCMTGEFEEWNRHMDGLIRMIELRGGFHTLETEELRVTLAWSDICGSFSQDIPPHFPLPITWLEAVTPAAQPPSAELNLIRSIWAEQLPDAPEWPSTYAILISLLQERPPCTWLEPVLHRLLLHRPIQPGSPPNHSSIIAEVCRLGTLLFLAQIWRSFGYHPVRTVVIRRNLFQVVTTCFAEWNELRVLLLWTLAHATRDADGDEERKQFAVRLGMVANRMGITTWEEIVEHLKIVLWVDGFEEQWNVVGETLIAAATERRQQNLEVFVNELGEGRLIEENSGAETGSWDGLMQQPEEPEL</sequence>
<accession>A0A9P9E820</accession>
<dbReference type="EMBL" id="JAGMWT010000003">
    <property type="protein sequence ID" value="KAH7132329.1"/>
    <property type="molecule type" value="Genomic_DNA"/>
</dbReference>
<proteinExistence type="predicted"/>
<keyword evidence="3" id="KW-1185">Reference proteome</keyword>
<protein>
    <submittedName>
        <fullName evidence="2">Uncharacterized protein</fullName>
    </submittedName>
</protein>
<organism evidence="2 3">
    <name type="scientific">Dendryphion nanum</name>
    <dbReference type="NCBI Taxonomy" id="256645"/>
    <lineage>
        <taxon>Eukaryota</taxon>
        <taxon>Fungi</taxon>
        <taxon>Dikarya</taxon>
        <taxon>Ascomycota</taxon>
        <taxon>Pezizomycotina</taxon>
        <taxon>Dothideomycetes</taxon>
        <taxon>Pleosporomycetidae</taxon>
        <taxon>Pleosporales</taxon>
        <taxon>Torulaceae</taxon>
        <taxon>Dendryphion</taxon>
    </lineage>
</organism>
<evidence type="ECO:0000313" key="3">
    <source>
        <dbReference type="Proteomes" id="UP000700596"/>
    </source>
</evidence>
<dbReference type="Proteomes" id="UP000700596">
    <property type="component" value="Unassembled WGS sequence"/>
</dbReference>
<comment type="caution">
    <text evidence="2">The sequence shown here is derived from an EMBL/GenBank/DDBJ whole genome shotgun (WGS) entry which is preliminary data.</text>
</comment>
<gene>
    <name evidence="2" type="ORF">B0J11DRAFT_223623</name>
</gene>
<dbReference type="OrthoDB" id="4159781at2759"/>
<reference evidence="2" key="1">
    <citation type="journal article" date="2021" name="Nat. Commun.">
        <title>Genetic determinants of endophytism in the Arabidopsis root mycobiome.</title>
        <authorList>
            <person name="Mesny F."/>
            <person name="Miyauchi S."/>
            <person name="Thiergart T."/>
            <person name="Pickel B."/>
            <person name="Atanasova L."/>
            <person name="Karlsson M."/>
            <person name="Huettel B."/>
            <person name="Barry K.W."/>
            <person name="Haridas S."/>
            <person name="Chen C."/>
            <person name="Bauer D."/>
            <person name="Andreopoulos W."/>
            <person name="Pangilinan J."/>
            <person name="LaButti K."/>
            <person name="Riley R."/>
            <person name="Lipzen A."/>
            <person name="Clum A."/>
            <person name="Drula E."/>
            <person name="Henrissat B."/>
            <person name="Kohler A."/>
            <person name="Grigoriev I.V."/>
            <person name="Martin F.M."/>
            <person name="Hacquard S."/>
        </authorList>
    </citation>
    <scope>NUCLEOTIDE SEQUENCE</scope>
    <source>
        <strain evidence="2">MPI-CAGE-CH-0243</strain>
    </source>
</reference>
<dbReference type="AlphaFoldDB" id="A0A9P9E820"/>